<keyword evidence="1" id="KW-0472">Membrane</keyword>
<comment type="caution">
    <text evidence="2">The sequence shown here is derived from an EMBL/GenBank/DDBJ whole genome shotgun (WGS) entry which is preliminary data.</text>
</comment>
<keyword evidence="1" id="KW-0812">Transmembrane</keyword>
<keyword evidence="1" id="KW-1133">Transmembrane helix</keyword>
<dbReference type="AlphaFoldDB" id="A0A1F5JWT6"/>
<gene>
    <name evidence="2" type="ORF">A3C59_01765</name>
</gene>
<sequence>MPKKFLFTITLIVIVVTAYLTLLVNFRLSTVSKNDIDTAVNQAKHLYNLKKSRGESFENGLCLSDALLPNWVVDIVHHPRLAIDELPENQCPSLVEGRAKHFVELDIEGKLIRAQ</sequence>
<evidence type="ECO:0000313" key="2">
    <source>
        <dbReference type="EMBL" id="OGE32911.1"/>
    </source>
</evidence>
<reference evidence="2 3" key="1">
    <citation type="journal article" date="2016" name="Nat. Commun.">
        <title>Thousands of microbial genomes shed light on interconnected biogeochemical processes in an aquifer system.</title>
        <authorList>
            <person name="Anantharaman K."/>
            <person name="Brown C.T."/>
            <person name="Hug L.A."/>
            <person name="Sharon I."/>
            <person name="Castelle C.J."/>
            <person name="Probst A.J."/>
            <person name="Thomas B.C."/>
            <person name="Singh A."/>
            <person name="Wilkins M.J."/>
            <person name="Karaoz U."/>
            <person name="Brodie E.L."/>
            <person name="Williams K.H."/>
            <person name="Hubbard S.S."/>
            <person name="Banfield J.F."/>
        </authorList>
    </citation>
    <scope>NUCLEOTIDE SEQUENCE [LARGE SCALE GENOMIC DNA]</scope>
</reference>
<feature type="transmembrane region" description="Helical" evidence="1">
    <location>
        <begin position="6"/>
        <end position="26"/>
    </location>
</feature>
<evidence type="ECO:0000313" key="3">
    <source>
        <dbReference type="Proteomes" id="UP000176902"/>
    </source>
</evidence>
<evidence type="ECO:0000256" key="1">
    <source>
        <dbReference type="SAM" id="Phobius"/>
    </source>
</evidence>
<name>A0A1F5JWT6_9BACT</name>
<dbReference type="EMBL" id="MFCV01000019">
    <property type="protein sequence ID" value="OGE32911.1"/>
    <property type="molecule type" value="Genomic_DNA"/>
</dbReference>
<protein>
    <submittedName>
        <fullName evidence="2">Uncharacterized protein</fullName>
    </submittedName>
</protein>
<proteinExistence type="predicted"/>
<dbReference type="Proteomes" id="UP000176902">
    <property type="component" value="Unassembled WGS sequence"/>
</dbReference>
<accession>A0A1F5JWT6</accession>
<dbReference type="STRING" id="1797768.A3C59_01765"/>
<organism evidence="2 3">
    <name type="scientific">Candidatus Daviesbacteria bacterium RIFCSPHIGHO2_02_FULL_36_13</name>
    <dbReference type="NCBI Taxonomy" id="1797768"/>
    <lineage>
        <taxon>Bacteria</taxon>
        <taxon>Candidatus Daviesiibacteriota</taxon>
    </lineage>
</organism>